<evidence type="ECO:0000313" key="3">
    <source>
        <dbReference type="Proteomes" id="UP000562984"/>
    </source>
</evidence>
<dbReference type="InterPro" id="IPR016794">
    <property type="entry name" value="UCP21603_acetyltransf"/>
</dbReference>
<gene>
    <name evidence="2" type="ORF">HKD39_00455</name>
</gene>
<comment type="caution">
    <text evidence="2">The sequence shown here is derived from an EMBL/GenBank/DDBJ whole genome shotgun (WGS) entry which is preliminary data.</text>
</comment>
<dbReference type="InterPro" id="IPR016181">
    <property type="entry name" value="Acyl_CoA_acyltransferase"/>
</dbReference>
<dbReference type="PROSITE" id="PS51186">
    <property type="entry name" value="GNAT"/>
    <property type="match status" value="1"/>
</dbReference>
<evidence type="ECO:0000313" key="2">
    <source>
        <dbReference type="EMBL" id="NNG34212.1"/>
    </source>
</evidence>
<dbReference type="GO" id="GO:0016747">
    <property type="term" value="F:acyltransferase activity, transferring groups other than amino-acyl groups"/>
    <property type="evidence" value="ECO:0007669"/>
    <property type="project" value="InterPro"/>
</dbReference>
<organism evidence="2 3">
    <name type="scientific">Nakamurella aerolata</name>
    <dbReference type="NCBI Taxonomy" id="1656892"/>
    <lineage>
        <taxon>Bacteria</taxon>
        <taxon>Bacillati</taxon>
        <taxon>Actinomycetota</taxon>
        <taxon>Actinomycetes</taxon>
        <taxon>Nakamurellales</taxon>
        <taxon>Nakamurellaceae</taxon>
        <taxon>Nakamurella</taxon>
    </lineage>
</organism>
<dbReference type="SUPFAM" id="SSF55729">
    <property type="entry name" value="Acyl-CoA N-acyltransferases (Nat)"/>
    <property type="match status" value="1"/>
</dbReference>
<dbReference type="Pfam" id="PF13312">
    <property type="entry name" value="DUF4081"/>
    <property type="match status" value="1"/>
</dbReference>
<evidence type="ECO:0000259" key="1">
    <source>
        <dbReference type="PROSITE" id="PS51186"/>
    </source>
</evidence>
<sequence length="283" mass="30528">MLTALSARTLGPANREQIVAALQADPIANCLVAERWEQAESGRALGGTFWGVGGGRDALVFAGGNLIPVSGTPAGLRPIATTLGRRRRTVASLVGSAPLVLPLWQYLQPHWGVAREVRPDQPLLACAEPPLLPPDPRIRAVPADFIDSYLPAAVAMFTEEVGADPLAGDDGRSYRGRVSELLQQGRAFALLTDPDAGGRQRVLFKAEIGALSRDTAMIQGVWVDPAWRGRGIAAPALAAVVQQVQQRFRRLPCLYVNQYNVIARSVYRRIGFQQVGTYATVLF</sequence>
<dbReference type="RefSeq" id="WP_171197889.1">
    <property type="nucleotide sequence ID" value="NZ_JABEND010000001.1"/>
</dbReference>
<dbReference type="Pfam" id="PF00583">
    <property type="entry name" value="Acetyltransf_1"/>
    <property type="match status" value="1"/>
</dbReference>
<feature type="domain" description="N-acetyltransferase" evidence="1">
    <location>
        <begin position="136"/>
        <end position="283"/>
    </location>
</feature>
<proteinExistence type="predicted"/>
<reference evidence="2 3" key="1">
    <citation type="submission" date="2020-05" db="EMBL/GenBank/DDBJ databases">
        <title>Nakamurella sp. DB0629 isolated from air conditioner.</title>
        <authorList>
            <person name="Kim D.H."/>
            <person name="Kim D.-U."/>
        </authorList>
    </citation>
    <scope>NUCLEOTIDE SEQUENCE [LARGE SCALE GENOMIC DNA]</scope>
    <source>
        <strain evidence="2 3">DB0629</strain>
    </source>
</reference>
<name>A0A849ABC8_9ACTN</name>
<dbReference type="PIRSF" id="PIRSF021603">
    <property type="entry name" value="UCP21603_acetyltransf"/>
    <property type="match status" value="1"/>
</dbReference>
<dbReference type="CDD" id="cd04301">
    <property type="entry name" value="NAT_SF"/>
    <property type="match status" value="1"/>
</dbReference>
<dbReference type="InterPro" id="IPR025289">
    <property type="entry name" value="DUF4081"/>
</dbReference>
<keyword evidence="2" id="KW-0808">Transferase</keyword>
<dbReference type="Gene3D" id="3.40.630.30">
    <property type="match status" value="1"/>
</dbReference>
<dbReference type="InterPro" id="IPR000182">
    <property type="entry name" value="GNAT_dom"/>
</dbReference>
<dbReference type="EMBL" id="JABEND010000001">
    <property type="protein sequence ID" value="NNG34212.1"/>
    <property type="molecule type" value="Genomic_DNA"/>
</dbReference>
<protein>
    <submittedName>
        <fullName evidence="2">GNAT family N-acetyltransferase</fullName>
    </submittedName>
</protein>
<dbReference type="AlphaFoldDB" id="A0A849ABC8"/>
<accession>A0A849ABC8</accession>
<dbReference type="Proteomes" id="UP000562984">
    <property type="component" value="Unassembled WGS sequence"/>
</dbReference>
<keyword evidence="3" id="KW-1185">Reference proteome</keyword>